<evidence type="ECO:0000256" key="14">
    <source>
        <dbReference type="ARBA" id="ARBA00058205"/>
    </source>
</evidence>
<comment type="subcellular location">
    <subcellularLocation>
        <location evidence="3">Cytoplasm</location>
        <location evidence="3">Cytoskeleton</location>
        <location evidence="3">Spindle</location>
    </subcellularLocation>
    <subcellularLocation>
        <location evidence="4">Cytoplasm</location>
        <location evidence="4">Cytosol</location>
    </subcellularLocation>
    <subcellularLocation>
        <location evidence="2">Mitochondrion</location>
    </subcellularLocation>
    <subcellularLocation>
        <location evidence="1">Nucleus</location>
    </subcellularLocation>
</comment>
<evidence type="ECO:0000259" key="19">
    <source>
        <dbReference type="Pfam" id="PF03061"/>
    </source>
</evidence>
<dbReference type="FunCoup" id="Q01E36">
    <property type="interactions" value="733"/>
</dbReference>
<evidence type="ECO:0000256" key="16">
    <source>
        <dbReference type="ARBA" id="ARBA00067273"/>
    </source>
</evidence>
<organism evidence="20 22">
    <name type="scientific">Ostreococcus tauri</name>
    <name type="common">Marine green alga</name>
    <dbReference type="NCBI Taxonomy" id="70448"/>
    <lineage>
        <taxon>Eukaryota</taxon>
        <taxon>Viridiplantae</taxon>
        <taxon>Chlorophyta</taxon>
        <taxon>Mamiellophyceae</taxon>
        <taxon>Mamiellales</taxon>
        <taxon>Bathycoccaceae</taxon>
        <taxon>Ostreococcus</taxon>
    </lineage>
</organism>
<evidence type="ECO:0000256" key="6">
    <source>
        <dbReference type="ARBA" id="ARBA00022490"/>
    </source>
</evidence>
<evidence type="ECO:0000256" key="3">
    <source>
        <dbReference type="ARBA" id="ARBA00004186"/>
    </source>
</evidence>
<evidence type="ECO:0000256" key="2">
    <source>
        <dbReference type="ARBA" id="ARBA00004173"/>
    </source>
</evidence>
<keyword evidence="9" id="KW-0443">Lipid metabolism</keyword>
<evidence type="ECO:0000256" key="5">
    <source>
        <dbReference type="ARBA" id="ARBA00008324"/>
    </source>
</evidence>
<keyword evidence="8" id="KW-0007">Acetylation</keyword>
<dbReference type="InterPro" id="IPR029069">
    <property type="entry name" value="HotDog_dom_sf"/>
</dbReference>
<dbReference type="GO" id="GO:0005634">
    <property type="term" value="C:nucleus"/>
    <property type="evidence" value="ECO:0007669"/>
    <property type="project" value="UniProtKB-SubCell"/>
</dbReference>
<evidence type="ECO:0000256" key="8">
    <source>
        <dbReference type="ARBA" id="ARBA00022990"/>
    </source>
</evidence>
<dbReference type="AlphaFoldDB" id="Q01E36"/>
<dbReference type="InterPro" id="IPR003736">
    <property type="entry name" value="PAAI_dom"/>
</dbReference>
<dbReference type="RefSeq" id="XP_003075145.1">
    <property type="nucleotide sequence ID" value="XM_003075097.1"/>
</dbReference>
<evidence type="ECO:0000256" key="4">
    <source>
        <dbReference type="ARBA" id="ARBA00004514"/>
    </source>
</evidence>
<dbReference type="GO" id="GO:0047617">
    <property type="term" value="F:fatty acyl-CoA hydrolase activity"/>
    <property type="evidence" value="ECO:0007669"/>
    <property type="project" value="InterPro"/>
</dbReference>
<dbReference type="InterPro" id="IPR039298">
    <property type="entry name" value="ACOT13"/>
</dbReference>
<dbReference type="PANTHER" id="PTHR21660:SF1">
    <property type="entry name" value="ACYL-COENZYME A THIOESTERASE 13"/>
    <property type="match status" value="1"/>
</dbReference>
<dbReference type="GO" id="GO:0005829">
    <property type="term" value="C:cytosol"/>
    <property type="evidence" value="ECO:0007669"/>
    <property type="project" value="UniProtKB-SubCell"/>
</dbReference>
<evidence type="ECO:0000256" key="7">
    <source>
        <dbReference type="ARBA" id="ARBA00022801"/>
    </source>
</evidence>
<comment type="function">
    <text evidence="14">Catalyzes the hydrolysis of acyl-CoAs into free fatty acids and coenzyme A (CoASH), regulating their respective intracellular levels. Has acyl-CoA thioesterase activity towards medium (C12) and long-chain (C18) fatty acyl-CoA substrates. Can also hydrolyze 3-hydroxyphenylacetyl-CoA and 3,4-dihydroxyphenylacetyl-CoA (in vitro). May play a role in controlling adaptive thermogenesis.</text>
</comment>
<dbReference type="InterPro" id="IPR006683">
    <property type="entry name" value="Thioestr_dom"/>
</dbReference>
<evidence type="ECO:0000256" key="11">
    <source>
        <dbReference type="ARBA" id="ARBA00023212"/>
    </source>
</evidence>
<keyword evidence="7" id="KW-0378">Hydrolase</keyword>
<dbReference type="SUPFAM" id="SSF54637">
    <property type="entry name" value="Thioesterase/thiol ester dehydrase-isomerase"/>
    <property type="match status" value="1"/>
</dbReference>
<dbReference type="OrthoDB" id="46529at2759"/>
<dbReference type="Pfam" id="PF03061">
    <property type="entry name" value="4HBT"/>
    <property type="match status" value="1"/>
</dbReference>
<evidence type="ECO:0000256" key="13">
    <source>
        <dbReference type="ARBA" id="ARBA00052976"/>
    </source>
</evidence>
<accession>A0A1Y5HY17</accession>
<dbReference type="GO" id="GO:0005819">
    <property type="term" value="C:spindle"/>
    <property type="evidence" value="ECO:0007669"/>
    <property type="project" value="UniProtKB-SubCell"/>
</dbReference>
<dbReference type="GO" id="GO:0006629">
    <property type="term" value="P:lipid metabolic process"/>
    <property type="evidence" value="ECO:0007669"/>
    <property type="project" value="UniProtKB-KW"/>
</dbReference>
<dbReference type="Proteomes" id="UP000009170">
    <property type="component" value="Unassembled WGS sequence"/>
</dbReference>
<sequence length="153" mass="16373">MPSTTRSQIDPSRAEIFLREASNADTFDAAPLRRCSDPSFPAPGKFQCELTVTAELTNRFGTLHGGCVATIVDVLTTVALLTLTDRGGVSTDLSCSYVAPAVLGERVRVECEVIRAGRTLAWMECAIKRISDNSVLATGKHTKFLPVGGTSKL</sequence>
<proteinExistence type="inferred from homology"/>
<dbReference type="GO" id="GO:0005739">
    <property type="term" value="C:mitochondrion"/>
    <property type="evidence" value="ECO:0007669"/>
    <property type="project" value="UniProtKB-SubCell"/>
</dbReference>
<name>Q01E36_OSTTA</name>
<reference evidence="20 22" key="1">
    <citation type="journal article" date="2006" name="Proc. Natl. Acad. Sci. U.S.A.">
        <title>Genome analysis of the smallest free-living eukaryote Ostreococcus tauri unveils many unique features.</title>
        <authorList>
            <person name="Derelle E."/>
            <person name="Ferraz C."/>
            <person name="Rombauts S."/>
            <person name="Rouze P."/>
            <person name="Worden A.Z."/>
            <person name="Robbens S."/>
            <person name="Partensky F."/>
            <person name="Degroeve S."/>
            <person name="Echeynie S."/>
            <person name="Cooke R."/>
            <person name="Saeys Y."/>
            <person name="Wuyts J."/>
            <person name="Jabbari K."/>
            <person name="Bowler C."/>
            <person name="Panaud O."/>
            <person name="Piegu B."/>
            <person name="Ball S.G."/>
            <person name="Ral J.-P."/>
            <person name="Bouget F.-Y."/>
            <person name="Piganeau G."/>
            <person name="De Baets B."/>
            <person name="Picard A."/>
            <person name="Delseny M."/>
            <person name="Demaille J."/>
            <person name="Van de Peer Y."/>
            <person name="Moreau H."/>
        </authorList>
    </citation>
    <scope>NUCLEOTIDE SEQUENCE [LARGE SCALE GENOMIC DNA]</scope>
    <source>
        <strain evidence="20 22">OTTH0595</strain>
    </source>
</reference>
<reference evidence="20" key="2">
    <citation type="journal article" date="2014" name="BMC Genomics">
        <title>An improved genome of the model marine alga Ostreococcus tauri unfolds by assessing Illumina de novo assemblies.</title>
        <authorList>
            <person name="Blanc-Mathieu R."/>
            <person name="Verhelst B."/>
            <person name="Derelle E."/>
            <person name="Rombauts S."/>
            <person name="Bouget F.Y."/>
            <person name="Carre I."/>
            <person name="Chateau A."/>
            <person name="Eyre-Walker A."/>
            <person name="Grimsley N."/>
            <person name="Moreau H."/>
            <person name="Piegu B."/>
            <person name="Rivals E."/>
            <person name="Schackwitz W."/>
            <person name="Van de Peer Y."/>
            <person name="Piganeau G."/>
        </authorList>
    </citation>
    <scope>NUCLEOTIDE SEQUENCE</scope>
    <source>
        <strain evidence="20">RCC4221</strain>
    </source>
</reference>
<dbReference type="Gene3D" id="3.10.129.10">
    <property type="entry name" value="Hotdog Thioesterase"/>
    <property type="match status" value="1"/>
</dbReference>
<keyword evidence="6" id="KW-0963">Cytoplasm</keyword>
<comment type="catalytic activity">
    <reaction evidence="13">
        <text>a fatty acyl-CoA + H2O = a fatty acid + CoA + H(+)</text>
        <dbReference type="Rhea" id="RHEA:16781"/>
        <dbReference type="ChEBI" id="CHEBI:15377"/>
        <dbReference type="ChEBI" id="CHEBI:15378"/>
        <dbReference type="ChEBI" id="CHEBI:28868"/>
        <dbReference type="ChEBI" id="CHEBI:57287"/>
        <dbReference type="ChEBI" id="CHEBI:77636"/>
    </reaction>
    <physiologicalReaction direction="left-to-right" evidence="13">
        <dbReference type="Rhea" id="RHEA:16782"/>
    </physiologicalReaction>
</comment>
<dbReference type="STRING" id="70448.Q01E36"/>
<dbReference type="InParanoid" id="Q01E36"/>
<dbReference type="Proteomes" id="UP000195557">
    <property type="component" value="Unassembled WGS sequence"/>
</dbReference>
<dbReference type="CDD" id="cd03443">
    <property type="entry name" value="PaaI_thioesterase"/>
    <property type="match status" value="1"/>
</dbReference>
<comment type="similarity">
    <text evidence="5">Belongs to the thioesterase PaaI family.</text>
</comment>
<keyword evidence="12" id="KW-0539">Nucleus</keyword>
<evidence type="ECO:0000256" key="15">
    <source>
        <dbReference type="ARBA" id="ARBA00064709"/>
    </source>
</evidence>
<dbReference type="OMA" id="WDAQRAN"/>
<evidence type="ECO:0000256" key="10">
    <source>
        <dbReference type="ARBA" id="ARBA00023128"/>
    </source>
</evidence>
<dbReference type="EMBL" id="KZ155839">
    <property type="protein sequence ID" value="OUS42151.1"/>
    <property type="molecule type" value="Genomic_DNA"/>
</dbReference>
<evidence type="ECO:0000256" key="9">
    <source>
        <dbReference type="ARBA" id="ARBA00023098"/>
    </source>
</evidence>
<protein>
    <recommendedName>
        <fullName evidence="16">Acyl-coenzyme A thioesterase 13</fullName>
    </recommendedName>
    <alternativeName>
        <fullName evidence="17">Hotdog-fold thioesterase superfamily member 2</fullName>
    </alternativeName>
    <alternativeName>
        <fullName evidence="18">Thioesterase superfamily member 2</fullName>
    </alternativeName>
</protein>
<evidence type="ECO:0000256" key="12">
    <source>
        <dbReference type="ARBA" id="ARBA00023242"/>
    </source>
</evidence>
<dbReference type="GeneID" id="9832658"/>
<evidence type="ECO:0000313" key="20">
    <source>
        <dbReference type="EMBL" id="CAL52417.1"/>
    </source>
</evidence>
<dbReference type="EMBL" id="CAID01000002">
    <property type="protein sequence ID" value="CAL52417.1"/>
    <property type="molecule type" value="Genomic_DNA"/>
</dbReference>
<keyword evidence="11" id="KW-0206">Cytoskeleton</keyword>
<keyword evidence="22" id="KW-1185">Reference proteome</keyword>
<dbReference type="KEGG" id="ota:OT_ostta02g03040"/>
<gene>
    <name evidence="21" type="ORF">BE221DRAFT_202069</name>
    <name evidence="20" type="ORF">OT_ostta02g03040</name>
</gene>
<accession>A0A454XQ88</accession>
<evidence type="ECO:0000256" key="18">
    <source>
        <dbReference type="ARBA" id="ARBA00083956"/>
    </source>
</evidence>
<dbReference type="NCBIfam" id="TIGR00369">
    <property type="entry name" value="unchar_dom_1"/>
    <property type="match status" value="1"/>
</dbReference>
<keyword evidence="10" id="KW-0496">Mitochondrion</keyword>
<evidence type="ECO:0000313" key="22">
    <source>
        <dbReference type="Proteomes" id="UP000009170"/>
    </source>
</evidence>
<evidence type="ECO:0000256" key="17">
    <source>
        <dbReference type="ARBA" id="ARBA00081533"/>
    </source>
</evidence>
<dbReference type="PANTHER" id="PTHR21660">
    <property type="entry name" value="THIOESTERASE SUPERFAMILY MEMBER-RELATED"/>
    <property type="match status" value="1"/>
</dbReference>
<reference evidence="21" key="3">
    <citation type="submission" date="2017-04" db="EMBL/GenBank/DDBJ databases">
        <title>Population genomics of picophytoplankton unveils novel chromosome hypervariability.</title>
        <authorList>
            <consortium name="DOE Joint Genome Institute"/>
            <person name="Blanc-Mathieu R."/>
            <person name="Krasovec M."/>
            <person name="Hebrard M."/>
            <person name="Yau S."/>
            <person name="Desgranges E."/>
            <person name="Martin J."/>
            <person name="Schackwitz W."/>
            <person name="Kuo A."/>
            <person name="Salin G."/>
            <person name="Donnadieu C."/>
            <person name="Desdevises Y."/>
            <person name="Sanchez-Ferandin S."/>
            <person name="Moreau H."/>
            <person name="Rivals E."/>
            <person name="Grigoriev I.V."/>
            <person name="Grimsley N."/>
            <person name="Eyre-Walker A."/>
            <person name="Piganeau G."/>
        </authorList>
    </citation>
    <scope>NUCLEOTIDE SEQUENCE [LARGE SCALE GENOMIC DNA]</scope>
    <source>
        <strain evidence="21">RCC 1115</strain>
    </source>
</reference>
<dbReference type="FunFam" id="3.10.129.10:FF:000021">
    <property type="entry name" value="Acyl-coenzyme A thioesterase 13"/>
    <property type="match status" value="1"/>
</dbReference>
<comment type="subunit">
    <text evidence="15">Homotetramer. Interacts with PCTP.</text>
</comment>
<accession>Q01E36</accession>
<evidence type="ECO:0000256" key="1">
    <source>
        <dbReference type="ARBA" id="ARBA00004123"/>
    </source>
</evidence>
<evidence type="ECO:0000313" key="21">
    <source>
        <dbReference type="EMBL" id="OUS42151.1"/>
    </source>
</evidence>
<feature type="domain" description="Thioesterase" evidence="19">
    <location>
        <begin position="60"/>
        <end position="132"/>
    </location>
</feature>